<organism evidence="2 3">
    <name type="scientific">Pseudoalteromonas rhizosphaerae</name>
    <dbReference type="NCBI Taxonomy" id="2518973"/>
    <lineage>
        <taxon>Bacteria</taxon>
        <taxon>Pseudomonadati</taxon>
        <taxon>Pseudomonadota</taxon>
        <taxon>Gammaproteobacteria</taxon>
        <taxon>Alteromonadales</taxon>
        <taxon>Pseudoalteromonadaceae</taxon>
        <taxon>Pseudoalteromonas</taxon>
    </lineage>
</organism>
<gene>
    <name evidence="2" type="ORF">ACI2JU_21830</name>
</gene>
<dbReference type="PANTHER" id="PTHR32182">
    <property type="entry name" value="DNA REPLICATION AND REPAIR PROTEIN RECF"/>
    <property type="match status" value="1"/>
</dbReference>
<evidence type="ECO:0000259" key="1">
    <source>
        <dbReference type="Pfam" id="PF13304"/>
    </source>
</evidence>
<accession>A0ABW8L380</accession>
<sequence length="372" mass="43208">MLSKIKISNFRSFNQSFEFDLSSSKNYEFNDFAIKNNNINHSVIYGRNGCGKSNLGLAILDIVTNIAPDDLVRINSLNDSYLNADSIEKEAHFHFEFIFEGNRVIYKYGKKSSDRITYETLTINGDIVLEINRAKSNLASYYLKGTESLIREIPKDNMSIVRYVSRNTILEKDDINNRIFESFTNFVNSMVFFRTLTKGPEYYGPRIDVKRLSSEIINRDKVQDFQDFLNLAGIDCKLIVTGDGDDKVIEFSFKKDSIEFSRIASTGTHSLGVFYYWYLQLTSGKYQFAYIDEFDAYYHFELAELIVKMLNKLDCQTILTTHNISLINNKLLRPDCYFEMDKKHIVPFYSLVHKDLRRAHNLEKIYKGIHSG</sequence>
<dbReference type="SUPFAM" id="SSF52540">
    <property type="entry name" value="P-loop containing nucleoside triphosphate hydrolases"/>
    <property type="match status" value="1"/>
</dbReference>
<dbReference type="Gene3D" id="3.40.50.300">
    <property type="entry name" value="P-loop containing nucleotide triphosphate hydrolases"/>
    <property type="match status" value="1"/>
</dbReference>
<evidence type="ECO:0000313" key="2">
    <source>
        <dbReference type="EMBL" id="MFK3866488.1"/>
    </source>
</evidence>
<dbReference type="PANTHER" id="PTHR32182:SF22">
    <property type="entry name" value="ATP-DEPENDENT ENDONUCLEASE, OLD FAMILY-RELATED"/>
    <property type="match status" value="1"/>
</dbReference>
<proteinExistence type="predicted"/>
<dbReference type="Pfam" id="PF13304">
    <property type="entry name" value="AAA_21"/>
    <property type="match status" value="1"/>
</dbReference>
<keyword evidence="3" id="KW-1185">Reference proteome</keyword>
<feature type="domain" description="ATPase AAA-type core" evidence="1">
    <location>
        <begin position="43"/>
        <end position="328"/>
    </location>
</feature>
<dbReference type="RefSeq" id="WP_404676484.1">
    <property type="nucleotide sequence ID" value="NZ_JBJDOT010000049.1"/>
</dbReference>
<dbReference type="Proteomes" id="UP001620262">
    <property type="component" value="Unassembled WGS sequence"/>
</dbReference>
<protein>
    <submittedName>
        <fullName evidence="2">ATP/GTP-binding protein</fullName>
    </submittedName>
</protein>
<dbReference type="InterPro" id="IPR027417">
    <property type="entry name" value="P-loop_NTPase"/>
</dbReference>
<name>A0ABW8L380_9GAMM</name>
<comment type="caution">
    <text evidence="2">The sequence shown here is derived from an EMBL/GenBank/DDBJ whole genome shotgun (WGS) entry which is preliminary data.</text>
</comment>
<dbReference type="InterPro" id="IPR003959">
    <property type="entry name" value="ATPase_AAA_core"/>
</dbReference>
<evidence type="ECO:0000313" key="3">
    <source>
        <dbReference type="Proteomes" id="UP001620262"/>
    </source>
</evidence>
<dbReference type="EMBL" id="JBJDOT010000049">
    <property type="protein sequence ID" value="MFK3866488.1"/>
    <property type="molecule type" value="Genomic_DNA"/>
</dbReference>
<reference evidence="2 3" key="1">
    <citation type="submission" date="2024-11" db="EMBL/GenBank/DDBJ databases">
        <title>The Natural Products Discovery Center: Release of the First 8490 Sequenced Strains for Exploring Actinobacteria Biosynthetic Diversity.</title>
        <authorList>
            <person name="Kalkreuter E."/>
            <person name="Kautsar S.A."/>
            <person name="Yang D."/>
            <person name="Bader C.D."/>
            <person name="Teijaro C.N."/>
            <person name="Fluegel L."/>
            <person name="Davis C.M."/>
            <person name="Simpson J.R."/>
            <person name="Lauterbach L."/>
            <person name="Steele A.D."/>
            <person name="Gui C."/>
            <person name="Meng S."/>
            <person name="Li G."/>
            <person name="Viehrig K."/>
            <person name="Ye F."/>
            <person name="Su P."/>
            <person name="Kiefer A.F."/>
            <person name="Nichols A."/>
            <person name="Cepeda A.J."/>
            <person name="Yan W."/>
            <person name="Fan B."/>
            <person name="Jiang Y."/>
            <person name="Adhikari A."/>
            <person name="Zheng C.-J."/>
            <person name="Schuster L."/>
            <person name="Cowan T.M."/>
            <person name="Smanski M.J."/>
            <person name="Chevrette M.G."/>
            <person name="De Carvalho L.P.S."/>
            <person name="Shen B."/>
        </authorList>
    </citation>
    <scope>NUCLEOTIDE SEQUENCE [LARGE SCALE GENOMIC DNA]</scope>
    <source>
        <strain evidence="2 3">NPDC078403</strain>
    </source>
</reference>